<proteinExistence type="predicted"/>
<reference evidence="2 3" key="1">
    <citation type="journal article" date="2011" name="BMC Genomics">
        <title>Comparative genome analysis and genome-guided physiological analysis of Roseobacter litoralis.</title>
        <authorList>
            <person name="Kalhoefer D."/>
            <person name="Thole S."/>
            <person name="Voget S."/>
            <person name="Lehmann R."/>
            <person name="Liesegang H."/>
            <person name="Wollher A."/>
            <person name="Daniel R."/>
            <person name="Simon M."/>
            <person name="Brinkhoff T."/>
        </authorList>
    </citation>
    <scope>NUCLEOTIDE SEQUENCE [LARGE SCALE GENOMIC DNA]</scope>
    <source>
        <strain evidence="3">ATCC 49566 / DSM 6996 / JCM 21268 / NBRC 15278 / OCh 149</strain>
    </source>
</reference>
<accession>F7ZLS9</accession>
<feature type="chain" id="PRO_5003367415" description="Outer membrane protein" evidence="1">
    <location>
        <begin position="24"/>
        <end position="300"/>
    </location>
</feature>
<gene>
    <name evidence="2" type="ordered locus">RLO149_c033820</name>
</gene>
<evidence type="ECO:0000313" key="3">
    <source>
        <dbReference type="Proteomes" id="UP000001353"/>
    </source>
</evidence>
<dbReference type="EMBL" id="CP002623">
    <property type="protein sequence ID" value="AEI95323.1"/>
    <property type="molecule type" value="Genomic_DNA"/>
</dbReference>
<protein>
    <recommendedName>
        <fullName evidence="4">Outer membrane protein</fullName>
    </recommendedName>
</protein>
<evidence type="ECO:0000256" key="1">
    <source>
        <dbReference type="SAM" id="SignalP"/>
    </source>
</evidence>
<dbReference type="HOGENOM" id="CLU_076884_0_0_5"/>
<evidence type="ECO:0008006" key="4">
    <source>
        <dbReference type="Google" id="ProtNLM"/>
    </source>
</evidence>
<dbReference type="KEGG" id="rli:RLO149_c033820"/>
<dbReference type="TCDB" id="9.B.155.1.2">
    <property type="family name" value="the putative beta barrel porin-3 (bbp3) family"/>
</dbReference>
<dbReference type="eggNOG" id="ENOG502ZT65">
    <property type="taxonomic scope" value="Bacteria"/>
</dbReference>
<keyword evidence="3" id="KW-1185">Reference proteome</keyword>
<name>F7ZLS9_ROSLO</name>
<dbReference type="AlphaFoldDB" id="F7ZLS9"/>
<sequence>MRTGLLLKSILCAVVFCAVSSLAAAQERTGWSTQVDALTVFQGDTDLSKGGSFSSSRTFVRGSAIYGLDNDASVGFSASFGVFDYDFGDAVQRPWDDIQDIRISIPTRFRASETATVFLSPQVRWDYESGADKSDSTTYGIFGGVAWKISDSLTIGPAFGAYSQLEESGADFFPALLVNWDINERWNLNTGAGLGATGGPGLTLGYKLSDTSQLSLSARSESVRFRLDDTGLAPNGVGEDESIPVVISYQYNPNPGMSFSAFVGAEFDGRLRLDDASGNQISSQSYDTAPLGGLAVRFRF</sequence>
<evidence type="ECO:0000313" key="2">
    <source>
        <dbReference type="EMBL" id="AEI95323.1"/>
    </source>
</evidence>
<organism evidence="2 3">
    <name type="scientific">Roseobacter litoralis (strain ATCC 49566 / DSM 6996 / JCM 21268 / NBRC 15278 / OCh 149)</name>
    <dbReference type="NCBI Taxonomy" id="391595"/>
    <lineage>
        <taxon>Bacteria</taxon>
        <taxon>Pseudomonadati</taxon>
        <taxon>Pseudomonadota</taxon>
        <taxon>Alphaproteobacteria</taxon>
        <taxon>Rhodobacterales</taxon>
        <taxon>Roseobacteraceae</taxon>
        <taxon>Roseobacter</taxon>
    </lineage>
</organism>
<feature type="signal peptide" evidence="1">
    <location>
        <begin position="1"/>
        <end position="23"/>
    </location>
</feature>
<dbReference type="SUPFAM" id="SSF56935">
    <property type="entry name" value="Porins"/>
    <property type="match status" value="1"/>
</dbReference>
<dbReference type="Proteomes" id="UP000001353">
    <property type="component" value="Chromosome"/>
</dbReference>
<keyword evidence="1" id="KW-0732">Signal</keyword>
<dbReference type="STRING" id="391595.RLO149_c033820"/>